<feature type="transmembrane region" description="Helical" evidence="5">
    <location>
        <begin position="320"/>
        <end position="342"/>
    </location>
</feature>
<feature type="transmembrane region" description="Helical" evidence="5">
    <location>
        <begin position="239"/>
        <end position="259"/>
    </location>
</feature>
<keyword evidence="3 5" id="KW-1133">Transmembrane helix</keyword>
<evidence type="ECO:0000256" key="1">
    <source>
        <dbReference type="ARBA" id="ARBA00004370"/>
    </source>
</evidence>
<name>A0ABQ8XC44_9EUKA</name>
<feature type="transmembrane region" description="Helical" evidence="5">
    <location>
        <begin position="452"/>
        <end position="480"/>
    </location>
</feature>
<evidence type="ECO:0000256" key="3">
    <source>
        <dbReference type="ARBA" id="ARBA00022989"/>
    </source>
</evidence>
<feature type="transmembrane region" description="Helical" evidence="5">
    <location>
        <begin position="570"/>
        <end position="588"/>
    </location>
</feature>
<sequence length="596" mass="68072">MTFFKKIIHSRKPKQPTKKNQVSVFIGYVFSINTIVGLGILSLPYAYYKAGLFLSFIFLVVVSVICYLTLIYILEAAARAEALVSMGKCSLNGYHQKNGSEQIQNEAFFSNEEIDYLENPQSYPLSVHQEKKHASKNDRYIGTSDEGESVNEISEIKEINDNEEYESEDNLQYSDSDMNFKTNKIEKRSLLSSRKKENKKDSSEKENGFHFPEDGFVIKDRKFEISDLSGLFLGKHGNWIWTICITLVIFGMLWSYSAVWGTTWSALFPIKSITKGDNCEMDVKFSVNCNKNYLVMVLIFYAIVVPISCLDLVEQKWLQVTMFCGRIMAVSILIISILVNIFSHNDYNHEHHSEPFISKPRYFNFSGISYIFSSSIFAQIVHYSTTIIAEPVKKKRKLKKLFRSTFQTTYVLYNLIAIVSSLYYGPTTKSIISLNFRDYTGGQKNPTVFIYIIRYIVTLFPIIDILSVYPINSLTLATGLQSMFSASSLRHKNKPSTRKKIIYRIITSSIPILLSLIVKKVPIIISFDGMFCAVLAYCIPPLLVLSSKKICEKKLGFSKTVYTGWQSSKYVVYFCFIFGVCSALSSLIEPIMEIKK</sequence>
<dbReference type="Gene3D" id="1.20.1740.10">
    <property type="entry name" value="Amino acid/polyamine transporter I"/>
    <property type="match status" value="1"/>
</dbReference>
<feature type="transmembrane region" description="Helical" evidence="5">
    <location>
        <begin position="410"/>
        <end position="432"/>
    </location>
</feature>
<dbReference type="Pfam" id="PF01490">
    <property type="entry name" value="Aa_trans"/>
    <property type="match status" value="2"/>
</dbReference>
<feature type="transmembrane region" description="Helical" evidence="5">
    <location>
        <begin position="293"/>
        <end position="313"/>
    </location>
</feature>
<reference evidence="7" key="1">
    <citation type="submission" date="2022-08" db="EMBL/GenBank/DDBJ databases">
        <title>Novel sulfate-reducing endosymbionts in the free-living metamonad Anaeramoeba.</title>
        <authorList>
            <person name="Jerlstrom-Hultqvist J."/>
            <person name="Cepicka I."/>
            <person name="Gallot-Lavallee L."/>
            <person name="Salas-Leiva D."/>
            <person name="Curtis B.A."/>
            <person name="Zahonova K."/>
            <person name="Pipaliya S."/>
            <person name="Dacks J."/>
            <person name="Roger A.J."/>
        </authorList>
    </citation>
    <scope>NUCLEOTIDE SEQUENCE</scope>
    <source>
        <strain evidence="7">Schooner1</strain>
    </source>
</reference>
<feature type="transmembrane region" description="Helical" evidence="5">
    <location>
        <begin position="362"/>
        <end position="389"/>
    </location>
</feature>
<keyword evidence="4 5" id="KW-0472">Membrane</keyword>
<proteinExistence type="predicted"/>
<dbReference type="PANTHER" id="PTHR16189">
    <property type="entry name" value="TRANSMEMBRANE PROTEIN 104-RELATED"/>
    <property type="match status" value="1"/>
</dbReference>
<comment type="caution">
    <text evidence="7">The sequence shown here is derived from an EMBL/GenBank/DDBJ whole genome shotgun (WGS) entry which is preliminary data.</text>
</comment>
<dbReference type="EMBL" id="JAOAOG010000314">
    <property type="protein sequence ID" value="KAJ6230109.1"/>
    <property type="molecule type" value="Genomic_DNA"/>
</dbReference>
<accession>A0ABQ8XC44</accession>
<keyword evidence="2 5" id="KW-0812">Transmembrane</keyword>
<feature type="transmembrane region" description="Helical" evidence="5">
    <location>
        <begin position="524"/>
        <end position="545"/>
    </location>
</feature>
<evidence type="ECO:0000256" key="2">
    <source>
        <dbReference type="ARBA" id="ARBA00022692"/>
    </source>
</evidence>
<protein>
    <submittedName>
        <fullName evidence="7">Acid transporter</fullName>
    </submittedName>
</protein>
<dbReference type="PANTHER" id="PTHR16189:SF2">
    <property type="entry name" value="AMINO ACID TRANSPORTER TRANSMEMBRANE DOMAIN-CONTAINING PROTEIN"/>
    <property type="match status" value="1"/>
</dbReference>
<organism evidence="7 8">
    <name type="scientific">Anaeramoeba flamelloides</name>
    <dbReference type="NCBI Taxonomy" id="1746091"/>
    <lineage>
        <taxon>Eukaryota</taxon>
        <taxon>Metamonada</taxon>
        <taxon>Anaeramoebidae</taxon>
        <taxon>Anaeramoeba</taxon>
    </lineage>
</organism>
<dbReference type="Proteomes" id="UP001150062">
    <property type="component" value="Unassembled WGS sequence"/>
</dbReference>
<comment type="subcellular location">
    <subcellularLocation>
        <location evidence="1">Membrane</location>
    </subcellularLocation>
</comment>
<evidence type="ECO:0000313" key="8">
    <source>
        <dbReference type="Proteomes" id="UP001150062"/>
    </source>
</evidence>
<feature type="transmembrane region" description="Helical" evidence="5">
    <location>
        <begin position="53"/>
        <end position="74"/>
    </location>
</feature>
<feature type="transmembrane region" description="Helical" evidence="5">
    <location>
        <begin position="501"/>
        <end position="518"/>
    </location>
</feature>
<evidence type="ECO:0000313" key="7">
    <source>
        <dbReference type="EMBL" id="KAJ6230109.1"/>
    </source>
</evidence>
<evidence type="ECO:0000256" key="5">
    <source>
        <dbReference type="SAM" id="Phobius"/>
    </source>
</evidence>
<evidence type="ECO:0000256" key="4">
    <source>
        <dbReference type="ARBA" id="ARBA00023136"/>
    </source>
</evidence>
<dbReference type="InterPro" id="IPR013057">
    <property type="entry name" value="AA_transpt_TM"/>
</dbReference>
<feature type="domain" description="Amino acid transporter transmembrane" evidence="6">
    <location>
        <begin position="22"/>
        <end position="77"/>
    </location>
</feature>
<evidence type="ECO:0000259" key="6">
    <source>
        <dbReference type="Pfam" id="PF01490"/>
    </source>
</evidence>
<keyword evidence="8" id="KW-1185">Reference proteome</keyword>
<gene>
    <name evidence="7" type="ORF">M0813_07098</name>
</gene>
<feature type="transmembrane region" description="Helical" evidence="5">
    <location>
        <begin position="21"/>
        <end position="47"/>
    </location>
</feature>
<feature type="domain" description="Amino acid transporter transmembrane" evidence="6">
    <location>
        <begin position="232"/>
        <end position="588"/>
    </location>
</feature>